<protein>
    <submittedName>
        <fullName evidence="1">Uncharacterized protein</fullName>
    </submittedName>
</protein>
<gene>
    <name evidence="1" type="ORF">SAMN05216378_5307</name>
</gene>
<dbReference type="AlphaFoldDB" id="A0A1I2GLB5"/>
<keyword evidence="2" id="KW-1185">Reference proteome</keyword>
<dbReference type="Proteomes" id="UP000198855">
    <property type="component" value="Unassembled WGS sequence"/>
</dbReference>
<proteinExistence type="predicted"/>
<dbReference type="EMBL" id="FOMT01000006">
    <property type="protein sequence ID" value="SFF17819.1"/>
    <property type="molecule type" value="Genomic_DNA"/>
</dbReference>
<name>A0A1I2GLB5_9BACL</name>
<evidence type="ECO:0000313" key="1">
    <source>
        <dbReference type="EMBL" id="SFF17819.1"/>
    </source>
</evidence>
<dbReference type="OrthoDB" id="2574769at2"/>
<organism evidence="1 2">
    <name type="scientific">Paenibacillus catalpae</name>
    <dbReference type="NCBI Taxonomy" id="1045775"/>
    <lineage>
        <taxon>Bacteria</taxon>
        <taxon>Bacillati</taxon>
        <taxon>Bacillota</taxon>
        <taxon>Bacilli</taxon>
        <taxon>Bacillales</taxon>
        <taxon>Paenibacillaceae</taxon>
        <taxon>Paenibacillus</taxon>
    </lineage>
</organism>
<sequence length="63" mass="6938">MNKALLEGGLSLIAQCKPRTGDIWERTGEAQLDFFGGKPDGTSGARWLGDTEAMEKFRYIICS</sequence>
<dbReference type="RefSeq" id="WP_091189475.1">
    <property type="nucleotide sequence ID" value="NZ_FOMT01000006.1"/>
</dbReference>
<reference evidence="2" key="1">
    <citation type="submission" date="2016-10" db="EMBL/GenBank/DDBJ databases">
        <authorList>
            <person name="Varghese N."/>
            <person name="Submissions S."/>
        </authorList>
    </citation>
    <scope>NUCLEOTIDE SEQUENCE [LARGE SCALE GENOMIC DNA]</scope>
    <source>
        <strain evidence="2">CGMCC 1.10784</strain>
    </source>
</reference>
<accession>A0A1I2GLB5</accession>
<evidence type="ECO:0000313" key="2">
    <source>
        <dbReference type="Proteomes" id="UP000198855"/>
    </source>
</evidence>